<feature type="transmembrane region" description="Helical" evidence="10">
    <location>
        <begin position="317"/>
        <end position="337"/>
    </location>
</feature>
<feature type="transmembrane region" description="Helical" evidence="10">
    <location>
        <begin position="140"/>
        <end position="158"/>
    </location>
</feature>
<dbReference type="EMBL" id="LLZZ01000172">
    <property type="protein sequence ID" value="KTA96515.1"/>
    <property type="molecule type" value="Genomic_DNA"/>
</dbReference>
<keyword evidence="5 11" id="KW-0808">Transferase</keyword>
<feature type="transmembrane region" description="Helical" evidence="10">
    <location>
        <begin position="267"/>
        <end position="286"/>
    </location>
</feature>
<reference evidence="11 12" key="1">
    <citation type="submission" date="2015-10" db="EMBL/GenBank/DDBJ databases">
        <title>Draft genomes sequences of Candida glabrata isolates 1A, 1B, 2A, 2B, 3A and 3B.</title>
        <authorList>
            <person name="Haavelsrud O.E."/>
            <person name="Gaustad P."/>
        </authorList>
    </citation>
    <scope>NUCLEOTIDE SEQUENCE [LARGE SCALE GENOMIC DNA]</scope>
    <source>
        <strain evidence="11">910700640</strain>
    </source>
</reference>
<dbReference type="GO" id="GO:0006488">
    <property type="term" value="P:dolichol-linked oligosaccharide biosynthetic process"/>
    <property type="evidence" value="ECO:0007669"/>
    <property type="project" value="EnsemblFungi"/>
</dbReference>
<feature type="transmembrane region" description="Helical" evidence="10">
    <location>
        <begin position="178"/>
        <end position="200"/>
    </location>
</feature>
<keyword evidence="7 10" id="KW-0256">Endoplasmic reticulum</keyword>
<comment type="subcellular location">
    <subcellularLocation>
        <location evidence="1 10">Endoplasmic reticulum membrane</location>
        <topology evidence="1 10">Multi-pass membrane protein</topology>
    </subcellularLocation>
</comment>
<dbReference type="EC" id="2.4.1.-" evidence="10"/>
<keyword evidence="6 10" id="KW-0812">Transmembrane</keyword>
<keyword evidence="9 10" id="KW-0472">Membrane</keyword>
<keyword evidence="4 10" id="KW-0328">Glycosyltransferase</keyword>
<evidence type="ECO:0000256" key="4">
    <source>
        <dbReference type="ARBA" id="ARBA00022676"/>
    </source>
</evidence>
<evidence type="ECO:0000256" key="8">
    <source>
        <dbReference type="ARBA" id="ARBA00022989"/>
    </source>
</evidence>
<evidence type="ECO:0000256" key="2">
    <source>
        <dbReference type="ARBA" id="ARBA00004922"/>
    </source>
</evidence>
<comment type="similarity">
    <text evidence="3 10">Belongs to the glycosyltransferase 22 family.</text>
</comment>
<proteinExistence type="inferred from homology"/>
<organism evidence="11 12">
    <name type="scientific">Candida glabrata</name>
    <name type="common">Yeast</name>
    <name type="synonym">Torulopsis glabrata</name>
    <dbReference type="NCBI Taxonomy" id="5478"/>
    <lineage>
        <taxon>Eukaryota</taxon>
        <taxon>Fungi</taxon>
        <taxon>Dikarya</taxon>
        <taxon>Ascomycota</taxon>
        <taxon>Saccharomycotina</taxon>
        <taxon>Saccharomycetes</taxon>
        <taxon>Saccharomycetales</taxon>
        <taxon>Saccharomycetaceae</taxon>
        <taxon>Nakaseomyces</taxon>
    </lineage>
</organism>
<evidence type="ECO:0000256" key="1">
    <source>
        <dbReference type="ARBA" id="ARBA00004477"/>
    </source>
</evidence>
<evidence type="ECO:0000256" key="9">
    <source>
        <dbReference type="ARBA" id="ARBA00023136"/>
    </source>
</evidence>
<evidence type="ECO:0000256" key="7">
    <source>
        <dbReference type="ARBA" id="ARBA00022824"/>
    </source>
</evidence>
<evidence type="ECO:0000256" key="3">
    <source>
        <dbReference type="ARBA" id="ARBA00007063"/>
    </source>
</evidence>
<dbReference type="AlphaFoldDB" id="A0A0W0DC22"/>
<comment type="caution">
    <text evidence="11">The sequence shown here is derived from an EMBL/GenBank/DDBJ whole genome shotgun (WGS) entry which is preliminary data.</text>
</comment>
<dbReference type="Pfam" id="PF03901">
    <property type="entry name" value="Glyco_transf_22"/>
    <property type="match status" value="1"/>
</dbReference>
<evidence type="ECO:0000313" key="12">
    <source>
        <dbReference type="Proteomes" id="UP000054886"/>
    </source>
</evidence>
<feature type="transmembrane region" description="Helical" evidence="10">
    <location>
        <begin position="344"/>
        <end position="364"/>
    </location>
</feature>
<evidence type="ECO:0000256" key="5">
    <source>
        <dbReference type="ARBA" id="ARBA00022679"/>
    </source>
</evidence>
<dbReference type="Proteomes" id="UP000054886">
    <property type="component" value="Unassembled WGS sequence"/>
</dbReference>
<dbReference type="GO" id="GO:0005789">
    <property type="term" value="C:endoplasmic reticulum membrane"/>
    <property type="evidence" value="ECO:0007669"/>
    <property type="project" value="UniProtKB-SubCell"/>
</dbReference>
<dbReference type="VEuPathDB" id="FungiDB:GW608_K04829"/>
<dbReference type="PANTHER" id="PTHR22760:SF2">
    <property type="entry name" value="ALPHA-1,2-MANNOSYLTRANSFERASE ALG9"/>
    <property type="match status" value="1"/>
</dbReference>
<sequence length="558" mass="64475">MNNKYCTFVLVVLLVATRLYIQPFYSLISDCDETFNYWEPLNLLLRGFGKQTWEYSPEYSIRSWSFLLPFYSLLYPLNAVAEIQANWNFYAVRILLGLFSLIQEWKLFKEITGTTTLEIANFWLFYQLFNPGWFHASVELLPSAIAMILQLGSINYALKYLSTSASSNFIGSLTFNMIAGILGWPFVLVLNLPLCIHYVWTHRIISSVRTAFDCSLIFLLISVIVIGIDSLFYGKFAPVAWNIFFYNVLNADEEAGPNIFGTEPFSYYIQNLLLNFPITTLGFAVLGVSHWRLWPLWTSAIVWFTVFALQPHKEERFLYPLYGYISLSASILTYKALKVYKKYFSFAFVVKLIIVGTVILQSLLRIFALIENYRAPMTVYSELFSRESTSNSTVNVCTGREWYHFPNSFYLPNAHRLRFVKSGFDGLLPGDFIEDESIFTAVRAVPKGMNNRNLFDESKIWPLEECDYFVDITLPTDGEKDSFTGSNSANRWNAVVCQKFIDGSDSKFLGRAFAVPEMIDCMMKEYIPELWTKLYHAKYIDYCLYEKLPSSEYQVNAD</sequence>
<protein>
    <recommendedName>
        <fullName evidence="10">Mannosyltransferase</fullName>
        <ecNumber evidence="10">2.4.1.-</ecNumber>
    </recommendedName>
</protein>
<dbReference type="VEuPathDB" id="FungiDB:B1J91_K05005g"/>
<gene>
    <name evidence="11" type="ORF">AO440_003466</name>
</gene>
<dbReference type="UniPathway" id="UPA00378"/>
<evidence type="ECO:0000256" key="6">
    <source>
        <dbReference type="ARBA" id="ARBA00022692"/>
    </source>
</evidence>
<dbReference type="PANTHER" id="PTHR22760">
    <property type="entry name" value="GLYCOSYLTRANSFERASE"/>
    <property type="match status" value="1"/>
</dbReference>
<dbReference type="GO" id="GO:0052926">
    <property type="term" value="F:dol-P-Man:Man(6)GlcNAc(2)-PP-Dol alpha-1,2-mannosyltransferase activity"/>
    <property type="evidence" value="ECO:0007669"/>
    <property type="project" value="EnsemblFungi"/>
</dbReference>
<feature type="transmembrane region" description="Helical" evidence="10">
    <location>
        <begin position="212"/>
        <end position="233"/>
    </location>
</feature>
<comment type="pathway">
    <text evidence="2">Protein modification; protein glycosylation.</text>
</comment>
<keyword evidence="8 10" id="KW-1133">Transmembrane helix</keyword>
<name>A0A0W0DC22_CANGB</name>
<evidence type="ECO:0000313" key="11">
    <source>
        <dbReference type="EMBL" id="KTA96515.1"/>
    </source>
</evidence>
<accession>A0A0W0DC22</accession>
<dbReference type="GO" id="GO:0052918">
    <property type="term" value="F:dol-P-Man:Man(8)GlcNAc(2)-PP-Dol alpha-1,2-mannosyltransferase activity"/>
    <property type="evidence" value="ECO:0007669"/>
    <property type="project" value="EnsemblFungi"/>
</dbReference>
<evidence type="ECO:0000256" key="10">
    <source>
        <dbReference type="RuleBase" id="RU363075"/>
    </source>
</evidence>
<dbReference type="VEuPathDB" id="FungiDB:GWK60_K04851"/>
<dbReference type="VEuPathDB" id="FungiDB:CAGL0K05005g"/>
<dbReference type="InterPro" id="IPR005599">
    <property type="entry name" value="GPI_mannosylTrfase"/>
</dbReference>
<dbReference type="VEuPathDB" id="FungiDB:GVI51_K04851"/>